<evidence type="ECO:0000256" key="1">
    <source>
        <dbReference type="ARBA" id="ARBA00006484"/>
    </source>
</evidence>
<dbReference type="Pfam" id="PF00106">
    <property type="entry name" value="adh_short"/>
    <property type="match status" value="1"/>
</dbReference>
<dbReference type="InterPro" id="IPR036291">
    <property type="entry name" value="NAD(P)-bd_dom_sf"/>
</dbReference>
<dbReference type="SUPFAM" id="SSF51735">
    <property type="entry name" value="NAD(P)-binding Rossmann-fold domains"/>
    <property type="match status" value="1"/>
</dbReference>
<accession>T1PKV9</accession>
<evidence type="ECO:0000256" key="2">
    <source>
        <dbReference type="ARBA" id="ARBA00023002"/>
    </source>
</evidence>
<dbReference type="VEuPathDB" id="VectorBase:MDOA007050"/>
<dbReference type="EMBL" id="KA649402">
    <property type="protein sequence ID" value="AFP64031.1"/>
    <property type="molecule type" value="mRNA"/>
</dbReference>
<dbReference type="Gene3D" id="3.40.50.720">
    <property type="entry name" value="NAD(P)-binding Rossmann-like Domain"/>
    <property type="match status" value="1"/>
</dbReference>
<name>T1PKV9_MUSDO</name>
<evidence type="ECO:0000256" key="3">
    <source>
        <dbReference type="ARBA" id="ARBA00023027"/>
    </source>
</evidence>
<sequence>MMFILCSIGFILKDLYYIAFGYPEKELNNDIALVTGGGSGLGRLLSMRLGKMGTKVIVWDINKQGIDETVKMVQEAGGYCKGYVVDISRKEEVYKAAEVLRHEVGDISLLINNAGVVSGMHLLNTPDHLIERSFNVNVMAHFWTTKAFLPKMIENQRGHIVTIASLAGHVGITKLVDYCASKFAAVGFDEALRLELEVLGHTNIQTTCVCPFFIQQTGMFDDVNARWVPTLNPNDVADRVITAIKKNEKIAIIPGYCKFLLSLKWTFPWGCVGGLLRRLVPDASPHGIAQKSLLNVYKKLSATASPATAVSSITDISSTFKEPAALTKAGTLLIKRSPSLGERVL</sequence>
<dbReference type="AlphaFoldDB" id="T1PKV9"/>
<dbReference type="CDD" id="cd05339">
    <property type="entry name" value="17beta-HSDXI-like_SDR_c"/>
    <property type="match status" value="1"/>
</dbReference>
<evidence type="ECO:0000313" key="6">
    <source>
        <dbReference type="EMBL" id="AFP64031.1"/>
    </source>
</evidence>
<dbReference type="FunFam" id="3.40.50.720:FF:000202">
    <property type="entry name" value="Short-chain dehydrogenase/reductase family 16C member 6"/>
    <property type="match status" value="1"/>
</dbReference>
<dbReference type="VEuPathDB" id="VectorBase:MDOMA2_010510"/>
<dbReference type="PRINTS" id="PR00080">
    <property type="entry name" value="SDRFAMILY"/>
</dbReference>
<dbReference type="PRINTS" id="PR00081">
    <property type="entry name" value="GDHRDH"/>
</dbReference>
<dbReference type="InterPro" id="IPR002347">
    <property type="entry name" value="SDR_fam"/>
</dbReference>
<proteinExistence type="evidence at transcript level"/>
<feature type="chain" id="PRO_5004593344" evidence="5">
    <location>
        <begin position="22"/>
        <end position="345"/>
    </location>
</feature>
<reference evidence="6" key="1">
    <citation type="submission" date="2012-08" db="EMBL/GenBank/DDBJ databases">
        <title>Transcriptome of adult Musca domestica launches a platform for comparative house fly gene expression and characterization of differential gene expression among resistant and susceptible house flies.</title>
        <authorList>
            <person name="Liu N."/>
            <person name="Zhang L."/>
            <person name="Li M."/>
            <person name="Reid W."/>
        </authorList>
    </citation>
    <scope>NUCLEOTIDE SEQUENCE</scope>
    <source>
        <strain evidence="6">ALHF</strain>
        <tissue evidence="6">Whole body</tissue>
    </source>
</reference>
<dbReference type="PANTHER" id="PTHR24322">
    <property type="entry name" value="PKSB"/>
    <property type="match status" value="1"/>
</dbReference>
<keyword evidence="2" id="KW-0560">Oxidoreductase</keyword>
<dbReference type="PANTHER" id="PTHR24322:SF748">
    <property type="entry name" value="FI23927P1-RELATED"/>
    <property type="match status" value="1"/>
</dbReference>
<evidence type="ECO:0000256" key="4">
    <source>
        <dbReference type="RuleBase" id="RU000363"/>
    </source>
</evidence>
<evidence type="ECO:0000256" key="5">
    <source>
        <dbReference type="SAM" id="SignalP"/>
    </source>
</evidence>
<organism evidence="6">
    <name type="scientific">Musca domestica</name>
    <name type="common">House fly</name>
    <dbReference type="NCBI Taxonomy" id="7370"/>
    <lineage>
        <taxon>Eukaryota</taxon>
        <taxon>Metazoa</taxon>
        <taxon>Ecdysozoa</taxon>
        <taxon>Arthropoda</taxon>
        <taxon>Hexapoda</taxon>
        <taxon>Insecta</taxon>
        <taxon>Pterygota</taxon>
        <taxon>Neoptera</taxon>
        <taxon>Endopterygota</taxon>
        <taxon>Diptera</taxon>
        <taxon>Brachycera</taxon>
        <taxon>Muscomorpha</taxon>
        <taxon>Muscoidea</taxon>
        <taxon>Muscidae</taxon>
        <taxon>Musca</taxon>
    </lineage>
</organism>
<keyword evidence="3" id="KW-0520">NAD</keyword>
<dbReference type="GO" id="GO:0016616">
    <property type="term" value="F:oxidoreductase activity, acting on the CH-OH group of donors, NAD or NADP as acceptor"/>
    <property type="evidence" value="ECO:0007669"/>
    <property type="project" value="TreeGrafter"/>
</dbReference>
<comment type="similarity">
    <text evidence="1 4">Belongs to the short-chain dehydrogenases/reductases (SDR) family.</text>
</comment>
<protein>
    <submittedName>
        <fullName evidence="6">Short chain dehydrogenase</fullName>
    </submittedName>
</protein>
<keyword evidence="5" id="KW-0732">Signal</keyword>
<feature type="signal peptide" evidence="5">
    <location>
        <begin position="1"/>
        <end position="21"/>
    </location>
</feature>
<dbReference type="GO" id="GO:0005811">
    <property type="term" value="C:lipid droplet"/>
    <property type="evidence" value="ECO:0007669"/>
    <property type="project" value="TreeGrafter"/>
</dbReference>